<dbReference type="GO" id="GO:0008097">
    <property type="term" value="F:5S rRNA binding"/>
    <property type="evidence" value="ECO:0007669"/>
    <property type="project" value="InterPro"/>
</dbReference>
<dbReference type="Gene3D" id="2.170.120.20">
    <property type="entry name" value="Ribosomal protein L25, beta domain"/>
    <property type="match status" value="1"/>
</dbReference>
<dbReference type="RefSeq" id="WP_013313826.1">
    <property type="nucleotide sequence ID" value="NC_014484.1"/>
</dbReference>
<dbReference type="InterPro" id="IPR020056">
    <property type="entry name" value="Rbsml_bL25/Gln-tRNA_synth_N"/>
</dbReference>
<evidence type="ECO:0000256" key="4">
    <source>
        <dbReference type="ARBA" id="ARBA00023274"/>
    </source>
</evidence>
<evidence type="ECO:0000256" key="2">
    <source>
        <dbReference type="ARBA" id="ARBA00022884"/>
    </source>
</evidence>
<dbReference type="EMBL" id="CP001698">
    <property type="protein sequence ID" value="ADN01985.1"/>
    <property type="molecule type" value="Genomic_DNA"/>
</dbReference>
<dbReference type="KEGG" id="sta:STHERM_c10400"/>
<dbReference type="GO" id="GO:0003735">
    <property type="term" value="F:structural constituent of ribosome"/>
    <property type="evidence" value="ECO:0007669"/>
    <property type="project" value="InterPro"/>
</dbReference>
<comment type="function">
    <text evidence="5">This is one of the proteins that binds to the 5S RNA in the ribosome where it forms part of the central protuberance.</text>
</comment>
<organism evidence="8 9">
    <name type="scientific">Winmispira thermophila (strain ATCC 49972 / DSM 6192 / RI 19.B1)</name>
    <name type="common">Spirochaeta thermophila</name>
    <dbReference type="NCBI Taxonomy" id="665571"/>
    <lineage>
        <taxon>Bacteria</taxon>
        <taxon>Pseudomonadati</taxon>
        <taxon>Spirochaetota</taxon>
        <taxon>Spirochaetia</taxon>
        <taxon>Winmispirales</taxon>
        <taxon>Winmispiraceae</taxon>
        <taxon>Winmispira</taxon>
    </lineage>
</organism>
<dbReference type="HOGENOM" id="CLU_075939_2_1_12"/>
<feature type="domain" description="Large ribosomal subunit protein bL25 L25" evidence="6">
    <location>
        <begin position="6"/>
        <end position="93"/>
    </location>
</feature>
<dbReference type="GO" id="GO:0006412">
    <property type="term" value="P:translation"/>
    <property type="evidence" value="ECO:0007669"/>
    <property type="project" value="UniProtKB-UniRule"/>
</dbReference>
<dbReference type="Pfam" id="PF14693">
    <property type="entry name" value="Ribosomal_TL5_C"/>
    <property type="match status" value="1"/>
</dbReference>
<feature type="domain" description="Large ribosomal subunit protein bL25 beta" evidence="7">
    <location>
        <begin position="101"/>
        <end position="181"/>
    </location>
</feature>
<dbReference type="PANTHER" id="PTHR33284">
    <property type="entry name" value="RIBOSOMAL PROTEIN L25/GLN-TRNA SYNTHETASE, ANTI-CODON-BINDING DOMAIN-CONTAINING PROTEIN"/>
    <property type="match status" value="1"/>
</dbReference>
<dbReference type="InterPro" id="IPR029751">
    <property type="entry name" value="Ribosomal_L25_dom"/>
</dbReference>
<accession>E0RSJ8</accession>
<dbReference type="GO" id="GO:0022625">
    <property type="term" value="C:cytosolic large ribosomal subunit"/>
    <property type="evidence" value="ECO:0007669"/>
    <property type="project" value="TreeGrafter"/>
</dbReference>
<dbReference type="InterPro" id="IPR011035">
    <property type="entry name" value="Ribosomal_bL25/Gln-tRNA_synth"/>
</dbReference>
<dbReference type="NCBIfam" id="NF004129">
    <property type="entry name" value="PRK05618.1-4"/>
    <property type="match status" value="1"/>
</dbReference>
<name>E0RSJ8_WINT6</name>
<evidence type="ECO:0000256" key="5">
    <source>
        <dbReference type="HAMAP-Rule" id="MF_01334"/>
    </source>
</evidence>
<evidence type="ECO:0000313" key="9">
    <source>
        <dbReference type="Proteomes" id="UP000001296"/>
    </source>
</evidence>
<comment type="subunit">
    <text evidence="5">Part of the 50S ribosomal subunit; part of the 5S rRNA/L5/L18/L25 subcomplex. Contacts the 5S rRNA. Binds to the 5S rRNA independently of L5 and L18.</text>
</comment>
<evidence type="ECO:0000256" key="3">
    <source>
        <dbReference type="ARBA" id="ARBA00022980"/>
    </source>
</evidence>
<dbReference type="Pfam" id="PF01386">
    <property type="entry name" value="Ribosomal_L25p"/>
    <property type="match status" value="1"/>
</dbReference>
<gene>
    <name evidence="5 8" type="primary">rplY</name>
    <name evidence="5" type="synonym">ctc</name>
    <name evidence="8" type="ordered locus">STHERM_c10400</name>
</gene>
<comment type="similarity">
    <text evidence="5">Belongs to the bacterial ribosomal protein bL25 family. CTC subfamily.</text>
</comment>
<keyword evidence="2 5" id="KW-0694">RNA-binding</keyword>
<dbReference type="InterPro" id="IPR020057">
    <property type="entry name" value="Ribosomal_bL25_b-dom"/>
</dbReference>
<reference evidence="8 9" key="2">
    <citation type="journal article" date="2010" name="J. Bacteriol.">
        <title>Genome sequence of the polysaccharide-degrading, thermophilic anaerobe Spirochaeta thermophila DSM 6192.</title>
        <authorList>
            <person name="Angelov A."/>
            <person name="Liebl S."/>
            <person name="Ballschmiter M."/>
            <person name="Bomeke M."/>
            <person name="Lehmann R."/>
            <person name="Liesegang H."/>
            <person name="Daniel R."/>
            <person name="Liebl W."/>
        </authorList>
    </citation>
    <scope>NUCLEOTIDE SEQUENCE [LARGE SCALE GENOMIC DNA]</scope>
    <source>
        <strain evidence="9">ATCC 49972 / DSM 6192 / RI 19.B1</strain>
    </source>
</reference>
<dbReference type="eggNOG" id="COG1825">
    <property type="taxonomic scope" value="Bacteria"/>
</dbReference>
<keyword evidence="3 5" id="KW-0689">Ribosomal protein</keyword>
<reference key="1">
    <citation type="submission" date="2009-08" db="EMBL/GenBank/DDBJ databases">
        <title>The genome sequence of Spirochaeta thermophila DSM6192.</title>
        <authorList>
            <person name="Angelov A."/>
            <person name="Mientus M."/>
            <person name="Wittenberg S."/>
            <person name="Lehmann R."/>
            <person name="Liesegang H."/>
            <person name="Daniel R."/>
            <person name="Liebl W."/>
        </authorList>
    </citation>
    <scope>NUCLEOTIDE SEQUENCE</scope>
    <source>
        <strain>DSM 6192</strain>
    </source>
</reference>
<keyword evidence="4 5" id="KW-0687">Ribonucleoprotein</keyword>
<dbReference type="NCBIfam" id="TIGR00731">
    <property type="entry name" value="bL25_bact_ctc"/>
    <property type="match status" value="1"/>
</dbReference>
<evidence type="ECO:0000313" key="8">
    <source>
        <dbReference type="EMBL" id="ADN01985.1"/>
    </source>
</evidence>
<dbReference type="PANTHER" id="PTHR33284:SF1">
    <property type="entry name" value="RIBOSOMAL PROTEIN L25_GLN-TRNA SYNTHETASE, ANTI-CODON-BINDING DOMAIN-CONTAINING PROTEIN"/>
    <property type="match status" value="1"/>
</dbReference>
<dbReference type="Gene3D" id="2.40.240.10">
    <property type="entry name" value="Ribosomal Protein L25, Chain P"/>
    <property type="match status" value="1"/>
</dbReference>
<dbReference type="SUPFAM" id="SSF50715">
    <property type="entry name" value="Ribosomal protein L25-like"/>
    <property type="match status" value="1"/>
</dbReference>
<dbReference type="PaxDb" id="665571-STHERM_c10400"/>
<dbReference type="InterPro" id="IPR020930">
    <property type="entry name" value="Ribosomal_uL5_bac-type"/>
</dbReference>
<evidence type="ECO:0000259" key="6">
    <source>
        <dbReference type="Pfam" id="PF01386"/>
    </source>
</evidence>
<proteinExistence type="inferred from homology"/>
<dbReference type="AlphaFoldDB" id="E0RSJ8"/>
<dbReference type="CDD" id="cd00495">
    <property type="entry name" value="Ribosomal_L25_TL5_CTC"/>
    <property type="match status" value="1"/>
</dbReference>
<evidence type="ECO:0000256" key="1">
    <source>
        <dbReference type="ARBA" id="ARBA00022730"/>
    </source>
</evidence>
<sequence>MKKTKLTAIVRTAQKKTEAKALRREGKIPGVVYGGKDQVPVALDAREFHRTFHGTVAENVIVDLSLEGKETRQVLIKDYQYDPIRGQYIHLDFMEINPEKKLKTHVPIHLEGTPEGVKKGGLLEFFVQELEVTCLPKDLPEVIVLDISSLEVGDSLHVQDIQAPDGVEILNPPDQTVVAVGHAVSEVVVETPEAAEEEGGAAVSEEPED</sequence>
<protein>
    <recommendedName>
        <fullName evidence="5">Large ribosomal subunit protein bL25</fullName>
    </recommendedName>
    <alternativeName>
        <fullName evidence="5">General stress protein CTC</fullName>
    </alternativeName>
</protein>
<dbReference type="Proteomes" id="UP000001296">
    <property type="component" value="Chromosome"/>
</dbReference>
<dbReference type="InterPro" id="IPR001021">
    <property type="entry name" value="Ribosomal_bL25_long"/>
</dbReference>
<evidence type="ECO:0000259" key="7">
    <source>
        <dbReference type="Pfam" id="PF14693"/>
    </source>
</evidence>
<keyword evidence="1 5" id="KW-0699">rRNA-binding</keyword>
<dbReference type="HAMAP" id="MF_01334">
    <property type="entry name" value="Ribosomal_bL25_CTC"/>
    <property type="match status" value="1"/>
</dbReference>
<dbReference type="InterPro" id="IPR037121">
    <property type="entry name" value="Ribosomal_bL25_C"/>
</dbReference>